<accession>A0A6B9Z9D1</accession>
<organism evidence="2 3">
    <name type="scientific">Chitinophaga agri</name>
    <dbReference type="NCBI Taxonomy" id="2703787"/>
    <lineage>
        <taxon>Bacteria</taxon>
        <taxon>Pseudomonadati</taxon>
        <taxon>Bacteroidota</taxon>
        <taxon>Chitinophagia</taxon>
        <taxon>Chitinophagales</taxon>
        <taxon>Chitinophagaceae</taxon>
        <taxon>Chitinophaga</taxon>
    </lineage>
</organism>
<name>A0A6B9Z9D1_9BACT</name>
<dbReference type="AlphaFoldDB" id="A0A6B9Z9D1"/>
<reference evidence="2 3" key="1">
    <citation type="submission" date="2020-01" db="EMBL/GenBank/DDBJ databases">
        <title>Complete genome sequence of Chitinophaga sp. H33E-04 isolated from quinoa roots.</title>
        <authorList>
            <person name="Weon H.-Y."/>
            <person name="Lee S.A."/>
        </authorList>
    </citation>
    <scope>NUCLEOTIDE SEQUENCE [LARGE SCALE GENOMIC DNA]</scope>
    <source>
        <strain evidence="2 3">H33E-04</strain>
    </source>
</reference>
<dbReference type="Gene3D" id="3.10.450.50">
    <property type="match status" value="2"/>
</dbReference>
<dbReference type="Pfam" id="PF12680">
    <property type="entry name" value="SnoaL_2"/>
    <property type="match status" value="1"/>
</dbReference>
<evidence type="ECO:0000313" key="3">
    <source>
        <dbReference type="Proteomes" id="UP000476411"/>
    </source>
</evidence>
<feature type="domain" description="SnoaL-like" evidence="1">
    <location>
        <begin position="42"/>
        <end position="102"/>
    </location>
</feature>
<gene>
    <name evidence="2" type="ORF">GWR21_04470</name>
</gene>
<protein>
    <recommendedName>
        <fullName evidence="1">SnoaL-like domain-containing protein</fullName>
    </recommendedName>
</protein>
<dbReference type="KEGG" id="chih:GWR21_04470"/>
<proteinExistence type="predicted"/>
<dbReference type="EMBL" id="CP048113">
    <property type="protein sequence ID" value="QHS58882.1"/>
    <property type="molecule type" value="Genomic_DNA"/>
</dbReference>
<dbReference type="RefSeq" id="WP_162330585.1">
    <property type="nucleotide sequence ID" value="NZ_CP048113.1"/>
</dbReference>
<evidence type="ECO:0000313" key="2">
    <source>
        <dbReference type="EMBL" id="QHS58882.1"/>
    </source>
</evidence>
<dbReference type="InterPro" id="IPR037401">
    <property type="entry name" value="SnoaL-like"/>
</dbReference>
<sequence length="244" mass="28134">MHIELSRKEIVASLLTSLGTGLRMPLTFIDAHHYIQHSQHIGKGLRGFKLYLKQFSEKLTVKLVRLMEDGDYVFAHAEYHFSASVAAGFNIFRFQDDRIVEHWDNLQLLPAHHPISSLTAGSVTIQERNRTAANKQLARYTVEDILLNGDNSRCPYYFRDNVQFQHYTCRHTNSTGNDSNIKYNKIHRVLGEGNFVLVVSEGRRADTHTAFYDLFRLENGRVAEHWNTAEKILTNDHTNSNTKF</sequence>
<keyword evidence="3" id="KW-1185">Reference proteome</keyword>
<dbReference type="SUPFAM" id="SSF54427">
    <property type="entry name" value="NTF2-like"/>
    <property type="match status" value="2"/>
</dbReference>
<dbReference type="InterPro" id="IPR032710">
    <property type="entry name" value="NTF2-like_dom_sf"/>
</dbReference>
<evidence type="ECO:0000259" key="1">
    <source>
        <dbReference type="Pfam" id="PF12680"/>
    </source>
</evidence>
<dbReference type="Proteomes" id="UP000476411">
    <property type="component" value="Chromosome"/>
</dbReference>